<proteinExistence type="predicted"/>
<organism evidence="2 3">
    <name type="scientific">Pseudoalteromonas luteoviolacea</name>
    <dbReference type="NCBI Taxonomy" id="43657"/>
    <lineage>
        <taxon>Bacteria</taxon>
        <taxon>Pseudomonadati</taxon>
        <taxon>Pseudomonadota</taxon>
        <taxon>Gammaproteobacteria</taxon>
        <taxon>Alteromonadales</taxon>
        <taxon>Pseudoalteromonadaceae</taxon>
        <taxon>Pseudoalteromonas</taxon>
    </lineage>
</organism>
<name>A0A1C0TW22_9GAMM</name>
<dbReference type="OrthoDB" id="6308517at2"/>
<dbReference type="EMBL" id="MAUJ01000001">
    <property type="protein sequence ID" value="OCQ23532.1"/>
    <property type="molecule type" value="Genomic_DNA"/>
</dbReference>
<comment type="caution">
    <text evidence="2">The sequence shown here is derived from an EMBL/GenBank/DDBJ whole genome shotgun (WGS) entry which is preliminary data.</text>
</comment>
<reference evidence="3" key="1">
    <citation type="submission" date="2016-07" db="EMBL/GenBank/DDBJ databases">
        <authorList>
            <person name="Florea S."/>
            <person name="Webb J.S."/>
            <person name="Jaromczyk J."/>
            <person name="Schardl C.L."/>
        </authorList>
    </citation>
    <scope>NUCLEOTIDE SEQUENCE [LARGE SCALE GENOMIC DNA]</scope>
    <source>
        <strain evidence="3">IPB1</strain>
    </source>
</reference>
<protein>
    <submittedName>
        <fullName evidence="2">Uncharacterized protein</fullName>
    </submittedName>
</protein>
<dbReference type="Proteomes" id="UP000093366">
    <property type="component" value="Unassembled WGS sequence"/>
</dbReference>
<keyword evidence="1" id="KW-0732">Signal</keyword>
<accession>A0A1C0TW22</accession>
<sequence>MKLKMLFVLLLLVVSSHALANANRFDLIGEIGEIRYHEASNTLAPSWKKHTWFTLKADPGQPKPSCYIHGGGYSITIPDGNDTAISMVLAAKMASKRVRITFDDTVDFPSPSYCKVQYITIL</sequence>
<feature type="chain" id="PRO_5008646493" evidence="1">
    <location>
        <begin position="21"/>
        <end position="122"/>
    </location>
</feature>
<feature type="signal peptide" evidence="1">
    <location>
        <begin position="1"/>
        <end position="20"/>
    </location>
</feature>
<evidence type="ECO:0000256" key="1">
    <source>
        <dbReference type="SAM" id="SignalP"/>
    </source>
</evidence>
<dbReference type="RefSeq" id="WP_065789549.1">
    <property type="nucleotide sequence ID" value="NZ_MAUJ01000001.1"/>
</dbReference>
<evidence type="ECO:0000313" key="2">
    <source>
        <dbReference type="EMBL" id="OCQ23532.1"/>
    </source>
</evidence>
<gene>
    <name evidence="2" type="ORF">A7985_06215</name>
</gene>
<dbReference type="AlphaFoldDB" id="A0A1C0TW22"/>
<evidence type="ECO:0000313" key="3">
    <source>
        <dbReference type="Proteomes" id="UP000093366"/>
    </source>
</evidence>